<organism evidence="10 11">
    <name type="scientific">Blautia faecicola</name>
    <dbReference type="NCBI Taxonomy" id="2509240"/>
    <lineage>
        <taxon>Bacteria</taxon>
        <taxon>Bacillati</taxon>
        <taxon>Bacillota</taxon>
        <taxon>Clostridia</taxon>
        <taxon>Lachnospirales</taxon>
        <taxon>Lachnospiraceae</taxon>
        <taxon>Blautia</taxon>
    </lineage>
</organism>
<evidence type="ECO:0000256" key="1">
    <source>
        <dbReference type="ARBA" id="ARBA00004202"/>
    </source>
</evidence>
<name>A0A4Q1RHS3_9FIRM</name>
<proteinExistence type="inferred from homology"/>
<dbReference type="AlphaFoldDB" id="A0A4Q1RHS3"/>
<dbReference type="InterPro" id="IPR027417">
    <property type="entry name" value="P-loop_NTPase"/>
</dbReference>
<dbReference type="GO" id="GO:0016887">
    <property type="term" value="F:ATP hydrolysis activity"/>
    <property type="evidence" value="ECO:0007669"/>
    <property type="project" value="InterPro"/>
</dbReference>
<dbReference type="Pfam" id="PF00005">
    <property type="entry name" value="ABC_tran"/>
    <property type="match status" value="2"/>
</dbReference>
<accession>A0A4Q1RHS3</accession>
<comment type="caution">
    <text evidence="10">The sequence shown here is derived from an EMBL/GenBank/DDBJ whole genome shotgun (WGS) entry which is preliminary data.</text>
</comment>
<evidence type="ECO:0000256" key="6">
    <source>
        <dbReference type="ARBA" id="ARBA00022840"/>
    </source>
</evidence>
<comment type="similarity">
    <text evidence="2">Belongs to the ABC transporter superfamily.</text>
</comment>
<dbReference type="InterPro" id="IPR050095">
    <property type="entry name" value="ECF_ABC_transporter_ATP-bd"/>
</dbReference>
<dbReference type="EMBL" id="SDKC01000001">
    <property type="protein sequence ID" value="RXS75182.1"/>
    <property type="molecule type" value="Genomic_DNA"/>
</dbReference>
<dbReference type="OrthoDB" id="501320at2"/>
<dbReference type="NCBIfam" id="NF010167">
    <property type="entry name" value="PRK13648.1"/>
    <property type="match status" value="2"/>
</dbReference>
<gene>
    <name evidence="10" type="ORF">ETP43_08075</name>
</gene>
<feature type="domain" description="ABC transporter" evidence="9">
    <location>
        <begin position="4"/>
        <end position="245"/>
    </location>
</feature>
<dbReference type="PROSITE" id="PS00211">
    <property type="entry name" value="ABC_TRANSPORTER_1"/>
    <property type="match status" value="1"/>
</dbReference>
<evidence type="ECO:0000256" key="2">
    <source>
        <dbReference type="ARBA" id="ARBA00005417"/>
    </source>
</evidence>
<keyword evidence="4" id="KW-1003">Cell membrane</keyword>
<keyword evidence="7" id="KW-1278">Translocase</keyword>
<evidence type="ECO:0000256" key="8">
    <source>
        <dbReference type="ARBA" id="ARBA00023136"/>
    </source>
</evidence>
<dbReference type="Proteomes" id="UP000290106">
    <property type="component" value="Unassembled WGS sequence"/>
</dbReference>
<evidence type="ECO:0000256" key="7">
    <source>
        <dbReference type="ARBA" id="ARBA00022967"/>
    </source>
</evidence>
<dbReference type="InterPro" id="IPR017871">
    <property type="entry name" value="ABC_transporter-like_CS"/>
</dbReference>
<reference evidence="10 11" key="1">
    <citation type="submission" date="2019-01" db="EMBL/GenBank/DDBJ databases">
        <title>Blautia sp. nov. KGMB01111 isolated human feces.</title>
        <authorList>
            <person name="Park J.-E."/>
            <person name="Kim J.-S."/>
            <person name="Park S.-H."/>
        </authorList>
    </citation>
    <scope>NUCLEOTIDE SEQUENCE [LARGE SCALE GENOMIC DNA]</scope>
    <source>
        <strain evidence="10 11">KGMB01111</strain>
    </source>
</reference>
<dbReference type="InterPro" id="IPR003439">
    <property type="entry name" value="ABC_transporter-like_ATP-bd"/>
</dbReference>
<keyword evidence="6 10" id="KW-0067">ATP-binding</keyword>
<dbReference type="RefSeq" id="WP_129257694.1">
    <property type="nucleotide sequence ID" value="NZ_SDKC01000001.1"/>
</dbReference>
<evidence type="ECO:0000259" key="9">
    <source>
        <dbReference type="PROSITE" id="PS50893"/>
    </source>
</evidence>
<evidence type="ECO:0000256" key="4">
    <source>
        <dbReference type="ARBA" id="ARBA00022475"/>
    </source>
</evidence>
<evidence type="ECO:0000256" key="5">
    <source>
        <dbReference type="ARBA" id="ARBA00022741"/>
    </source>
</evidence>
<dbReference type="SMART" id="SM00382">
    <property type="entry name" value="AAA"/>
    <property type="match status" value="2"/>
</dbReference>
<dbReference type="InterPro" id="IPR015856">
    <property type="entry name" value="ABC_transpr_CbiO/EcfA_su"/>
</dbReference>
<dbReference type="PROSITE" id="PS50893">
    <property type="entry name" value="ABC_TRANSPORTER_2"/>
    <property type="match status" value="2"/>
</dbReference>
<comment type="subcellular location">
    <subcellularLocation>
        <location evidence="1">Cell membrane</location>
        <topology evidence="1">Peripheral membrane protein</topology>
    </subcellularLocation>
</comment>
<dbReference type="SUPFAM" id="SSF52540">
    <property type="entry name" value="P-loop containing nucleoside triphosphate hydrolases"/>
    <property type="match status" value="2"/>
</dbReference>
<evidence type="ECO:0000256" key="3">
    <source>
        <dbReference type="ARBA" id="ARBA00022448"/>
    </source>
</evidence>
<dbReference type="GO" id="GO:0043190">
    <property type="term" value="C:ATP-binding cassette (ABC) transporter complex"/>
    <property type="evidence" value="ECO:0007669"/>
    <property type="project" value="TreeGrafter"/>
</dbReference>
<dbReference type="FunFam" id="3.40.50.300:FF:000224">
    <property type="entry name" value="Energy-coupling factor transporter ATP-binding protein EcfA"/>
    <property type="match status" value="2"/>
</dbReference>
<dbReference type="GO" id="GO:0042626">
    <property type="term" value="F:ATPase-coupled transmembrane transporter activity"/>
    <property type="evidence" value="ECO:0007669"/>
    <property type="project" value="TreeGrafter"/>
</dbReference>
<dbReference type="CDD" id="cd03225">
    <property type="entry name" value="ABC_cobalt_CbiO_domain1"/>
    <property type="match status" value="2"/>
</dbReference>
<evidence type="ECO:0000313" key="10">
    <source>
        <dbReference type="EMBL" id="RXS75182.1"/>
    </source>
</evidence>
<dbReference type="PANTHER" id="PTHR43553">
    <property type="entry name" value="HEAVY METAL TRANSPORTER"/>
    <property type="match status" value="1"/>
</dbReference>
<dbReference type="GO" id="GO:0005524">
    <property type="term" value="F:ATP binding"/>
    <property type="evidence" value="ECO:0007669"/>
    <property type="project" value="UniProtKB-KW"/>
</dbReference>
<keyword evidence="8" id="KW-0472">Membrane</keyword>
<dbReference type="InterPro" id="IPR003593">
    <property type="entry name" value="AAA+_ATPase"/>
</dbReference>
<dbReference type="PANTHER" id="PTHR43553:SF27">
    <property type="entry name" value="ENERGY-COUPLING FACTOR TRANSPORTER ATP-BINDING PROTEIN ECFA2"/>
    <property type="match status" value="1"/>
</dbReference>
<feature type="domain" description="ABC transporter" evidence="9">
    <location>
        <begin position="300"/>
        <end position="532"/>
    </location>
</feature>
<keyword evidence="11" id="KW-1185">Reference proteome</keyword>
<sequence>MAFLEVEHLKYRYPHAKKLALDDISFTAEKGEFIGIIGENGAGKSTLSQAFCGLVPQFYKGAYGGKVTIDGIPAATTPTAELCKKVGLIFQNPFNQLSGAKDTVWDEVAFGLENFGVPAEQIRERLDKVLHQLDIWQFRDKNPFDLSGGQMQRVAIASILAMEPEVLLLDEPTSQLDPQGSEEVFHTVELLSRTGITIFMIEQKMEKLAAYCDKILLLHEGKQVAFDTPEQIFSRKDLDTLGICPPYPARYCKEQGICLEDGTYPITVEGIKKALSETGKTTGLPALKDPVFTGTEENRFSVHNLQFFYTQDHPIFENFELELDQRPTAIIGQNGAGKTTLIRLLKGLLKPLSGTILYKGENISGRTVASLASQVGYVFQNPDDQIFKYKVIDEVMFGPLNIGMSKEQAREKALEALELTELSAYAEENPYDLELSQRKLVAIASVLAMDTDVIILDEPTIAQDYKGKEIIRKIITSLSQKGKLVLAILHDMDFVAQCFSRVIVLAHGKLLADGSPSEVFVREDVLDKAALDMPHPLQLRKILEQR</sequence>
<evidence type="ECO:0000313" key="11">
    <source>
        <dbReference type="Proteomes" id="UP000290106"/>
    </source>
</evidence>
<keyword evidence="5" id="KW-0547">Nucleotide-binding</keyword>
<dbReference type="Gene3D" id="3.40.50.300">
    <property type="entry name" value="P-loop containing nucleotide triphosphate hydrolases"/>
    <property type="match status" value="2"/>
</dbReference>
<protein>
    <submittedName>
        <fullName evidence="10">ABC transporter ATP-binding protein</fullName>
    </submittedName>
</protein>
<keyword evidence="3" id="KW-0813">Transport</keyword>